<dbReference type="InterPro" id="IPR029787">
    <property type="entry name" value="Nucleotide_cyclase"/>
</dbReference>
<comment type="similarity">
    <text evidence="2">Belongs to the adenylyl cyclase class-3 family.</text>
</comment>
<keyword evidence="18" id="KW-1185">Reference proteome</keyword>
<dbReference type="FunFam" id="3.80.10.10:FF:000220">
    <property type="entry name" value="Adenylate cyclase AcyA"/>
    <property type="match status" value="1"/>
</dbReference>
<dbReference type="SMART" id="SM00314">
    <property type="entry name" value="RA"/>
    <property type="match status" value="1"/>
</dbReference>
<dbReference type="OrthoDB" id="2021138at2759"/>
<dbReference type="InterPro" id="IPR036457">
    <property type="entry name" value="PPM-type-like_dom_sf"/>
</dbReference>
<evidence type="ECO:0000256" key="4">
    <source>
        <dbReference type="ARBA" id="ARBA00021420"/>
    </source>
</evidence>
<keyword evidence="9" id="KW-0115">cAMP biosynthesis</keyword>
<evidence type="ECO:0000259" key="15">
    <source>
        <dbReference type="PROSITE" id="PS50200"/>
    </source>
</evidence>
<dbReference type="SMART" id="SM00332">
    <property type="entry name" value="PP2Cc"/>
    <property type="match status" value="1"/>
</dbReference>
<dbReference type="PROSITE" id="PS51450">
    <property type="entry name" value="LRR"/>
    <property type="match status" value="3"/>
</dbReference>
<feature type="compositionally biased region" description="Low complexity" evidence="13">
    <location>
        <begin position="173"/>
        <end position="193"/>
    </location>
</feature>
<dbReference type="CDD" id="cd00143">
    <property type="entry name" value="PP2Cc"/>
    <property type="match status" value="1"/>
</dbReference>
<dbReference type="Pfam" id="PF21187">
    <property type="entry name" value="CYAA_C"/>
    <property type="match status" value="1"/>
</dbReference>
<evidence type="ECO:0000256" key="2">
    <source>
        <dbReference type="ARBA" id="ARBA00005381"/>
    </source>
</evidence>
<reference evidence="17" key="1">
    <citation type="submission" date="2021-03" db="EMBL/GenBank/DDBJ databases">
        <authorList>
            <person name="Palmer J.M."/>
        </authorList>
    </citation>
    <scope>NUCLEOTIDE SEQUENCE</scope>
    <source>
        <strain evidence="17">ARV_011</strain>
    </source>
</reference>
<feature type="compositionally biased region" description="Basic and acidic residues" evidence="13">
    <location>
        <begin position="639"/>
        <end position="651"/>
    </location>
</feature>
<dbReference type="GO" id="GO:0004016">
    <property type="term" value="F:adenylate cyclase activity"/>
    <property type="evidence" value="ECO:0007669"/>
    <property type="project" value="UniProtKB-EC"/>
</dbReference>
<feature type="region of interest" description="Disordered" evidence="13">
    <location>
        <begin position="271"/>
        <end position="311"/>
    </location>
</feature>
<dbReference type="InterPro" id="IPR001932">
    <property type="entry name" value="PPM-type_phosphatase-like_dom"/>
</dbReference>
<feature type="domain" description="Guanylate cyclase" evidence="14">
    <location>
        <begin position="1782"/>
        <end position="1919"/>
    </location>
</feature>
<evidence type="ECO:0000256" key="8">
    <source>
        <dbReference type="ARBA" id="ARBA00022842"/>
    </source>
</evidence>
<dbReference type="Gene3D" id="3.80.10.10">
    <property type="entry name" value="Ribonuclease Inhibitor"/>
    <property type="match status" value="3"/>
</dbReference>
<gene>
    <name evidence="17" type="primary">CYR1</name>
    <name evidence="17" type="ORF">KQ657_003144</name>
</gene>
<dbReference type="SMART" id="SM00365">
    <property type="entry name" value="LRR_SD22"/>
    <property type="match status" value="8"/>
</dbReference>
<feature type="compositionally biased region" description="Low complexity" evidence="13">
    <location>
        <begin position="77"/>
        <end position="99"/>
    </location>
</feature>
<dbReference type="RefSeq" id="XP_043047020.1">
    <property type="nucleotide sequence ID" value="XM_043193879.1"/>
</dbReference>
<dbReference type="SUPFAM" id="SSF52058">
    <property type="entry name" value="L domain-like"/>
    <property type="match status" value="2"/>
</dbReference>
<proteinExistence type="inferred from homology"/>
<dbReference type="InterPro" id="IPR048580">
    <property type="entry name" value="CYAA_C"/>
</dbReference>
<dbReference type="SMART" id="SM00364">
    <property type="entry name" value="LRR_BAC"/>
    <property type="match status" value="10"/>
</dbReference>
<name>A0A9P8AFZ0_9ASCO</name>
<feature type="region of interest" description="Disordered" evidence="13">
    <location>
        <begin position="482"/>
        <end position="515"/>
    </location>
</feature>
<feature type="region of interest" description="Disordered" evidence="13">
    <location>
        <begin position="410"/>
        <end position="461"/>
    </location>
</feature>
<feature type="region of interest" description="Disordered" evidence="13">
    <location>
        <begin position="1196"/>
        <end position="1227"/>
    </location>
</feature>
<dbReference type="PROSITE" id="PS50125">
    <property type="entry name" value="GUANYLATE_CYCLASE_2"/>
    <property type="match status" value="1"/>
</dbReference>
<feature type="compositionally biased region" description="Low complexity" evidence="13">
    <location>
        <begin position="452"/>
        <end position="461"/>
    </location>
</feature>
<feature type="region of interest" description="Disordered" evidence="13">
    <location>
        <begin position="1"/>
        <end position="20"/>
    </location>
</feature>
<dbReference type="GO" id="GO:0046872">
    <property type="term" value="F:metal ion binding"/>
    <property type="evidence" value="ECO:0007669"/>
    <property type="project" value="UniProtKB-KW"/>
</dbReference>
<comment type="caution">
    <text evidence="17">The sequence shown here is derived from an EMBL/GenBank/DDBJ whole genome shotgun (WGS) entry which is preliminary data.</text>
</comment>
<evidence type="ECO:0000256" key="3">
    <source>
        <dbReference type="ARBA" id="ARBA00012201"/>
    </source>
</evidence>
<feature type="compositionally biased region" description="Gly residues" evidence="13">
    <location>
        <begin position="289"/>
        <end position="311"/>
    </location>
</feature>
<dbReference type="InterPro" id="IPR001054">
    <property type="entry name" value="A/G_cyclase"/>
</dbReference>
<dbReference type="InterPro" id="IPR001611">
    <property type="entry name" value="Leu-rich_rpt"/>
</dbReference>
<feature type="compositionally biased region" description="Low complexity" evidence="13">
    <location>
        <begin position="59"/>
        <end position="70"/>
    </location>
</feature>
<dbReference type="InterPro" id="IPR003591">
    <property type="entry name" value="Leu-rich_rpt_typical-subtyp"/>
</dbReference>
<dbReference type="SMART" id="SM00044">
    <property type="entry name" value="CYCc"/>
    <property type="match status" value="1"/>
</dbReference>
<evidence type="ECO:0000256" key="10">
    <source>
        <dbReference type="ARBA" id="ARBA00023239"/>
    </source>
</evidence>
<comment type="catalytic activity">
    <reaction evidence="1">
        <text>ATP = 3',5'-cyclic AMP + diphosphate</text>
        <dbReference type="Rhea" id="RHEA:15389"/>
        <dbReference type="ChEBI" id="CHEBI:30616"/>
        <dbReference type="ChEBI" id="CHEBI:33019"/>
        <dbReference type="ChEBI" id="CHEBI:58165"/>
        <dbReference type="EC" id="4.6.1.1"/>
    </reaction>
</comment>
<feature type="compositionally biased region" description="Polar residues" evidence="13">
    <location>
        <begin position="426"/>
        <end position="446"/>
    </location>
</feature>
<dbReference type="SUPFAM" id="SSF55073">
    <property type="entry name" value="Nucleotide cyclase"/>
    <property type="match status" value="1"/>
</dbReference>
<dbReference type="EMBL" id="JAHMUF010000029">
    <property type="protein sequence ID" value="KAG7191468.1"/>
    <property type="molecule type" value="Genomic_DNA"/>
</dbReference>
<keyword evidence="5" id="KW-0433">Leucine-rich repeat</keyword>
<feature type="region of interest" description="Disordered" evidence="13">
    <location>
        <begin position="581"/>
        <end position="603"/>
    </location>
</feature>
<organism evidence="17 18">
    <name type="scientific">Scheffersomyces spartinae</name>
    <dbReference type="NCBI Taxonomy" id="45513"/>
    <lineage>
        <taxon>Eukaryota</taxon>
        <taxon>Fungi</taxon>
        <taxon>Dikarya</taxon>
        <taxon>Ascomycota</taxon>
        <taxon>Saccharomycotina</taxon>
        <taxon>Pichiomycetes</taxon>
        <taxon>Debaryomycetaceae</taxon>
        <taxon>Scheffersomyces</taxon>
    </lineage>
</organism>
<evidence type="ECO:0000256" key="13">
    <source>
        <dbReference type="SAM" id="MobiDB-lite"/>
    </source>
</evidence>
<dbReference type="Pfam" id="PF00211">
    <property type="entry name" value="Guanylate_cyc"/>
    <property type="match status" value="1"/>
</dbReference>
<dbReference type="GO" id="GO:0005737">
    <property type="term" value="C:cytoplasm"/>
    <property type="evidence" value="ECO:0007669"/>
    <property type="project" value="TreeGrafter"/>
</dbReference>
<feature type="compositionally biased region" description="Polar residues" evidence="13">
    <location>
        <begin position="47"/>
        <end position="58"/>
    </location>
</feature>
<feature type="domain" description="Ras-associating" evidence="15">
    <location>
        <begin position="705"/>
        <end position="795"/>
    </location>
</feature>
<dbReference type="SUPFAM" id="SSF81606">
    <property type="entry name" value="PP2C-like"/>
    <property type="match status" value="1"/>
</dbReference>
<evidence type="ECO:0000313" key="18">
    <source>
        <dbReference type="Proteomes" id="UP000790833"/>
    </source>
</evidence>
<feature type="domain" description="PPM-type phosphatase" evidence="16">
    <location>
        <begin position="1454"/>
        <end position="1730"/>
    </location>
</feature>
<keyword evidence="8" id="KW-0460">Magnesium</keyword>
<dbReference type="Pfam" id="PF23010">
    <property type="entry name" value="RA_3"/>
    <property type="match status" value="1"/>
</dbReference>
<feature type="compositionally biased region" description="Basic and acidic residues" evidence="13">
    <location>
        <begin position="1"/>
        <end position="10"/>
    </location>
</feature>
<evidence type="ECO:0000256" key="6">
    <source>
        <dbReference type="ARBA" id="ARBA00022723"/>
    </source>
</evidence>
<dbReference type="GO" id="GO:0035556">
    <property type="term" value="P:intracellular signal transduction"/>
    <property type="evidence" value="ECO:0007669"/>
    <property type="project" value="InterPro"/>
</dbReference>
<dbReference type="InterPro" id="IPR050216">
    <property type="entry name" value="LRR_domain-containing"/>
</dbReference>
<dbReference type="Pfam" id="PF13855">
    <property type="entry name" value="LRR_8"/>
    <property type="match status" value="4"/>
</dbReference>
<dbReference type="Proteomes" id="UP000790833">
    <property type="component" value="Unassembled WGS sequence"/>
</dbReference>
<keyword evidence="10" id="KW-0456">Lyase</keyword>
<keyword evidence="7" id="KW-0677">Repeat</keyword>
<evidence type="ECO:0000313" key="17">
    <source>
        <dbReference type="EMBL" id="KAG7191468.1"/>
    </source>
</evidence>
<evidence type="ECO:0000256" key="11">
    <source>
        <dbReference type="ARBA" id="ARBA00032597"/>
    </source>
</evidence>
<feature type="compositionally biased region" description="Polar residues" evidence="13">
    <location>
        <begin position="1204"/>
        <end position="1223"/>
    </location>
</feature>
<dbReference type="InterPro" id="IPR055071">
    <property type="entry name" value="RA_PHLPP-like"/>
</dbReference>
<sequence>MSFFKREKSRSNLRQALGLSMSSAPAAGQLAITNSPDPNERHIGDVSPTTYTPPIVTSNDNDTQHNNDTQPGHHPSMKSNLSSQLTSSRSNSTLSPTVSANSFDKSDHLLSSVTRLTSRKQGSRSKEAIHFNSSYDDNSEKLPASTPTSFRSGSGSAGASLSDHESHHSNTQPGTSPVPISISPSASPTPGSSTRKSLDNSHLPHSLHFTALDRHLGTTQSSVSSYGSATTPPECSSQLSASNLSTDSAPQVRSHSTTLPATQHLLTAASSSNIHQPHHHSISGLPSTSGGGGGKGGKGGKGGGGGKGRGEGGGLTCKMLLSKSTIPAHAFSSSLRSDAEYSPRSSVISLDRLNNGSGHNVLKDNYKGFHANRRPTGIDNVPPLTSPITPKFKKRSGFLGKLIANRKDSNSLAHNNNVDESGELPNPQNSRANSVFSSGHRSSVGQDYTRKSSNASTSSAHSKFRLPSLAFEHLSHHHGSNAPWNLENSAHMTPSGQATLHTPGSRAVSDANPSSSTASFFNLDATLNLNDLSGIVKTKKDSEGNVANPSDAPSEVVSIDLQSTQDTNAAAIRRASSTPGIALNSDITSSQAGGGLPNPHEHQKSIWMAPDSWDVKGNDLISSDLPETGSDSDNDEDFTEKPSKEESKVTTRSEQVMVTKPTENERIPLGSPLSSTLEVNKKSLLPVLYGSKTLQQVVIPEAKKKNHIIRIFREDNTFTTILCSLEITAIELLPIVQKKFFLENIRNYQITAYIGNCVKVLEPFEKPLKIQMGLLILSGYLDKDNLNLIGRQDLSFLCKFVLENVSLRNLTRDEETLLSKDYVNVNISGLNLKNIPIVFHQHTYEIEKLNVGDNPGVYVPLDFIQSSTNLTSIIFSCNGCSKFPMNFLEARRLTYLDLEKNFLDEIPSKISHLENLTHLKLNSNQLSTLPKSFGKLKNLVSLNISSNSLTHYPEAISDLVNLVELDLSYNDLHSLPESVGNLTKLSKLNLCSNKLNKVLPIHIGQLVSLKRLDIRYNYITNMDVLGCLPNLEVLYASKNNLSAFVDKMERLKLLHFDKNPITLLEFENKLPNLTVLNLSRAKITSIPSEFISNIPYVERLVLDKNHLVNLPNEIGSLKKLTSLSVYGNNLQVLPNTLSELSNLQYLDLHSNNLQMLPDDIWSMKSLTFLNISSNILTTFPNPPIEVVKSITSGGVFRDMDKTPSPANDLTPDQSRRPSSQTPLDDQVSPKTMVANNILLLAGSSEDDIKSDSRKSLGHSLQFLIMSDNRLTNDVFESVLFLSQLMSLNLSYNELLEIPPGTLGRLSNITDIYLSGNDITALPDDIENLKQLKLLFINNNKLVSLPAELSKLLLLQHLDVGSNLLRYNIANWPYDWNWHWNKNLRFLNFAGNKRFEIKQSHVKNPETGEYFDSLLVLKNLKVLNLIDVTLTTPAVPDQNIDMRIRTTASELDNVGYGVADTMGLRDVVSTRDIFIQKYRGNEDEVLFCSFDGKLGHSSHGHRISDVAKKLLVAKFTEELNGLSGKDTVEDAIRRAFLSLNREINGILAAKKYGHFVATPEMSKSMVDLNLNDDALSGCAIAFIYIKDKNLYSANIGDLEAVLSRGNGTHVMLTTKHDPTTRTEFERIRAAGGYVSGDGTLDGELLISRGVGFFKHLPHTHCGPDIEHVTLNTADDVLVIATHVLWDYISYDIAVDILRQEKDNPTLAAEKLRDFAISYGATDKICVNVITFGQKLKKSSGLYNNLVRDLDSYGYKKKREKSQFGDSELRRLEEEISPPVGELALVFTDIKNSTLLWDAYPVAMRSAIKTHNQIMRRQLRIIGGYEVKTEGDAFMVSFPTPTAALLWCFTVQQQLLTADWPSEILDSDHCCPIADPKGEIIFRGLSVRMGIHWGLPVCETDMVTGRMDYFGPMVNRSARIQGVADGGQIAISADFYSEMHTLYEIHRRVLVGESTLEQEYGDNIVAGEIIEKEIESIEESKISYVDIGDKKLKGLEAPEPITLAYPKKLEYRYELFKKELDNSDEDVSVIRYVGSLPVEAIFQLRTLSMRLENVCGFLSGSKTKEDSFAMNSSKIIGSKMEGSLREKDMISLLSHVVTRIEHCVQDIQLRVEMNKFNGGDGSLYSNAIRPMSSIMEEFSKLVQAYQELKSKAT</sequence>
<evidence type="ECO:0000256" key="12">
    <source>
        <dbReference type="ARBA" id="ARBA00032637"/>
    </source>
</evidence>
<dbReference type="Pfam" id="PF00481">
    <property type="entry name" value="PP2C"/>
    <property type="match status" value="1"/>
</dbReference>
<keyword evidence="6" id="KW-0479">Metal-binding</keyword>
<dbReference type="InterPro" id="IPR032675">
    <property type="entry name" value="LRR_dom_sf"/>
</dbReference>
<feature type="region of interest" description="Disordered" evidence="13">
    <location>
        <begin position="220"/>
        <end position="257"/>
    </location>
</feature>
<evidence type="ECO:0000256" key="1">
    <source>
        <dbReference type="ARBA" id="ARBA00001593"/>
    </source>
</evidence>
<dbReference type="CDD" id="cd17214">
    <property type="entry name" value="RA_CYR1_like"/>
    <property type="match status" value="1"/>
</dbReference>
<evidence type="ECO:0000259" key="16">
    <source>
        <dbReference type="PROSITE" id="PS51746"/>
    </source>
</evidence>
<feature type="region of interest" description="Disordered" evidence="13">
    <location>
        <begin position="115"/>
        <end position="202"/>
    </location>
</feature>
<dbReference type="EC" id="4.6.1.1" evidence="3"/>
<dbReference type="Gene3D" id="3.60.40.10">
    <property type="entry name" value="PPM-type phosphatase domain"/>
    <property type="match status" value="1"/>
</dbReference>
<dbReference type="PANTHER" id="PTHR48051:SF1">
    <property type="entry name" value="RAS SUPPRESSOR PROTEIN 1"/>
    <property type="match status" value="1"/>
</dbReference>
<evidence type="ECO:0000256" key="9">
    <source>
        <dbReference type="ARBA" id="ARBA00022998"/>
    </source>
</evidence>
<dbReference type="PROSITE" id="PS50200">
    <property type="entry name" value="RA"/>
    <property type="match status" value="1"/>
</dbReference>
<feature type="region of interest" description="Disordered" evidence="13">
    <location>
        <begin position="617"/>
        <end position="654"/>
    </location>
</feature>
<dbReference type="GO" id="GO:0006171">
    <property type="term" value="P:cAMP biosynthetic process"/>
    <property type="evidence" value="ECO:0007669"/>
    <property type="project" value="UniProtKB-KW"/>
</dbReference>
<dbReference type="InterPro" id="IPR000159">
    <property type="entry name" value="RA_dom"/>
</dbReference>
<dbReference type="Gene3D" id="3.30.70.1230">
    <property type="entry name" value="Nucleotide cyclase"/>
    <property type="match status" value="1"/>
</dbReference>
<dbReference type="CDD" id="cd07302">
    <property type="entry name" value="CHD"/>
    <property type="match status" value="1"/>
</dbReference>
<accession>A0A9P8AFZ0</accession>
<protein>
    <recommendedName>
        <fullName evidence="4">Adenylate cyclase</fullName>
        <ecNumber evidence="3">4.6.1.1</ecNumber>
    </recommendedName>
    <alternativeName>
        <fullName evidence="11">ATP pyrophosphate-lyase</fullName>
    </alternativeName>
    <alternativeName>
        <fullName evidence="12">Adenylyl cyclase</fullName>
    </alternativeName>
</protein>
<feature type="compositionally biased region" description="Polar residues" evidence="13">
    <location>
        <begin position="410"/>
        <end position="419"/>
    </location>
</feature>
<feature type="compositionally biased region" description="Low complexity" evidence="13">
    <location>
        <begin position="152"/>
        <end position="161"/>
    </location>
</feature>
<dbReference type="PANTHER" id="PTHR48051">
    <property type="match status" value="1"/>
</dbReference>
<dbReference type="GeneID" id="66116518"/>
<feature type="compositionally biased region" description="Polar residues" evidence="13">
    <location>
        <begin position="581"/>
        <end position="591"/>
    </location>
</feature>
<feature type="region of interest" description="Disordered" evidence="13">
    <location>
        <begin position="28"/>
        <end position="103"/>
    </location>
</feature>
<evidence type="ECO:0000259" key="14">
    <source>
        <dbReference type="PROSITE" id="PS50125"/>
    </source>
</evidence>
<feature type="compositionally biased region" description="Polar residues" evidence="13">
    <location>
        <begin position="482"/>
        <end position="502"/>
    </location>
</feature>
<evidence type="ECO:0000256" key="5">
    <source>
        <dbReference type="ARBA" id="ARBA00022614"/>
    </source>
</evidence>
<dbReference type="PROSITE" id="PS51746">
    <property type="entry name" value="PPM_2"/>
    <property type="match status" value="1"/>
</dbReference>
<evidence type="ECO:0000256" key="7">
    <source>
        <dbReference type="ARBA" id="ARBA00022737"/>
    </source>
</evidence>
<dbReference type="SMART" id="SM00369">
    <property type="entry name" value="LRR_TYP"/>
    <property type="match status" value="11"/>
</dbReference>